<dbReference type="GO" id="GO:0005886">
    <property type="term" value="C:plasma membrane"/>
    <property type="evidence" value="ECO:0007669"/>
    <property type="project" value="TreeGrafter"/>
</dbReference>
<dbReference type="Proteomes" id="UP000030744">
    <property type="component" value="Unassembled WGS sequence"/>
</dbReference>
<dbReference type="GO" id="GO:0007168">
    <property type="term" value="P:receptor guanylyl cyclase signaling pathway"/>
    <property type="evidence" value="ECO:0007669"/>
    <property type="project" value="TreeGrafter"/>
</dbReference>
<reference evidence="9" key="2">
    <citation type="submission" date="2013-10" db="EMBL/GenBank/DDBJ databases">
        <authorList>
            <person name="Aslett M."/>
        </authorList>
    </citation>
    <scope>NUCLEOTIDE SEQUENCE [LARGE SCALE GENOMIC DNA]</scope>
    <source>
        <strain evidence="9">Houghton</strain>
    </source>
</reference>
<evidence type="ECO:0000313" key="9">
    <source>
        <dbReference type="EMBL" id="CDJ32183.1"/>
    </source>
</evidence>
<keyword evidence="4" id="KW-1133">Transmembrane helix</keyword>
<dbReference type="CDD" id="cd07302">
    <property type="entry name" value="CHD"/>
    <property type="match status" value="1"/>
</dbReference>
<dbReference type="GO" id="GO:0001653">
    <property type="term" value="F:peptide receptor activity"/>
    <property type="evidence" value="ECO:0007669"/>
    <property type="project" value="TreeGrafter"/>
</dbReference>
<dbReference type="GeneID" id="25381814"/>
<dbReference type="GO" id="GO:0000166">
    <property type="term" value="F:nucleotide binding"/>
    <property type="evidence" value="ECO:0007669"/>
    <property type="project" value="UniProtKB-KW"/>
</dbReference>
<dbReference type="EMBL" id="HG683938">
    <property type="protein sequence ID" value="CDJ32183.1"/>
    <property type="molecule type" value="Genomic_DNA"/>
</dbReference>
<keyword evidence="5" id="KW-0472">Membrane</keyword>
<comment type="subcellular location">
    <subcellularLocation>
        <location evidence="1">Membrane</location>
    </subcellularLocation>
</comment>
<proteinExistence type="predicted"/>
<dbReference type="InterPro" id="IPR029787">
    <property type="entry name" value="Nucleotide_cyclase"/>
</dbReference>
<evidence type="ECO:0000256" key="6">
    <source>
        <dbReference type="ARBA" id="ARBA00023239"/>
    </source>
</evidence>
<organism evidence="9 10">
    <name type="scientific">Eimeria mitis</name>
    <dbReference type="NCBI Taxonomy" id="44415"/>
    <lineage>
        <taxon>Eukaryota</taxon>
        <taxon>Sar</taxon>
        <taxon>Alveolata</taxon>
        <taxon>Apicomplexa</taxon>
        <taxon>Conoidasida</taxon>
        <taxon>Coccidia</taxon>
        <taxon>Eucoccidiorida</taxon>
        <taxon>Eimeriorina</taxon>
        <taxon>Eimeriidae</taxon>
        <taxon>Eimeria</taxon>
    </lineage>
</organism>
<evidence type="ECO:0000256" key="4">
    <source>
        <dbReference type="ARBA" id="ARBA00022989"/>
    </source>
</evidence>
<feature type="compositionally biased region" description="Low complexity" evidence="7">
    <location>
        <begin position="392"/>
        <end position="406"/>
    </location>
</feature>
<dbReference type="RefSeq" id="XP_013354748.1">
    <property type="nucleotide sequence ID" value="XM_013499294.1"/>
</dbReference>
<keyword evidence="10" id="KW-1185">Reference proteome</keyword>
<dbReference type="InterPro" id="IPR050401">
    <property type="entry name" value="Cyclic_nucleotide_synthase"/>
</dbReference>
<dbReference type="GO" id="GO:0004383">
    <property type="term" value="F:guanylate cyclase activity"/>
    <property type="evidence" value="ECO:0007669"/>
    <property type="project" value="TreeGrafter"/>
</dbReference>
<dbReference type="GO" id="GO:0004016">
    <property type="term" value="F:adenylate cyclase activity"/>
    <property type="evidence" value="ECO:0007669"/>
    <property type="project" value="TreeGrafter"/>
</dbReference>
<evidence type="ECO:0000313" key="10">
    <source>
        <dbReference type="Proteomes" id="UP000030744"/>
    </source>
</evidence>
<evidence type="ECO:0000256" key="7">
    <source>
        <dbReference type="SAM" id="MobiDB-lite"/>
    </source>
</evidence>
<reference evidence="9" key="1">
    <citation type="submission" date="2013-10" db="EMBL/GenBank/DDBJ databases">
        <title>Genomic analysis of the causative agents of coccidiosis in chickens.</title>
        <authorList>
            <person name="Reid A.J."/>
            <person name="Blake D."/>
            <person name="Billington K."/>
            <person name="Browne H."/>
            <person name="Dunn M."/>
            <person name="Hung S."/>
            <person name="Kawahara F."/>
            <person name="Miranda-Saavedra D."/>
            <person name="Mourier T."/>
            <person name="Nagra H."/>
            <person name="Otto T.D."/>
            <person name="Rawlings N."/>
            <person name="Sanchez A."/>
            <person name="Sanders M."/>
            <person name="Subramaniam C."/>
            <person name="Tay Y."/>
            <person name="Dear P."/>
            <person name="Doerig C."/>
            <person name="Gruber A."/>
            <person name="Parkinson J."/>
            <person name="Shirley M."/>
            <person name="Wan K.L."/>
            <person name="Berriman M."/>
            <person name="Tomley F."/>
            <person name="Pain A."/>
        </authorList>
    </citation>
    <scope>NUCLEOTIDE SEQUENCE [LARGE SCALE GENOMIC DNA]</scope>
    <source>
        <strain evidence="9">Houghton</strain>
    </source>
</reference>
<keyword evidence="3" id="KW-0547">Nucleotide-binding</keyword>
<dbReference type="GO" id="GO:0035556">
    <property type="term" value="P:intracellular signal transduction"/>
    <property type="evidence" value="ECO:0007669"/>
    <property type="project" value="InterPro"/>
</dbReference>
<evidence type="ECO:0000259" key="8">
    <source>
        <dbReference type="PROSITE" id="PS50125"/>
    </source>
</evidence>
<evidence type="ECO:0000256" key="5">
    <source>
        <dbReference type="ARBA" id="ARBA00023136"/>
    </source>
</evidence>
<keyword evidence="6" id="KW-0456">Lyase</keyword>
<evidence type="ECO:0000256" key="1">
    <source>
        <dbReference type="ARBA" id="ARBA00004370"/>
    </source>
</evidence>
<name>U6K9M9_9EIME</name>
<sequence length="497" mass="54412">MNMPNAIPYYLCSPPLFLSVLFCDVADFHNLVCAFSLPQDLVKLLDALFLCFDKLSEQFQLVKIETVFETYLAAAGLHWQCSSERDLLKVQQGAFSAVDGVVGSRKPQYALFGDTVNTASRMKSTSVADRIHISGATHRLVAHDQQFKWREMIVDVKGKGPMQTYLLDHVVGMRPPFDEAAARVPDSAGHGRNLSAGSSSLVFAQEGEDVSTYFHGVSQWPRQHRSRNWQDPNTAMPKSSSIYPDAACQRIPDRPESYSPGGGTSRGVPVVDEPFHCAGCQSASIVSESSFDCVANRSCCARHQSSSSLDAIGGGVAADISGRNDCDSNTDCVSLAKESVPLDRRSTLSNERSSRWRGAERMQRITNAVASVFSPAQFGSSSRRRRSAGQVRSANRNRSRSASSSADNPWRRAGTGGAGRADVEEPLYRLANGADGDMGRHKLSSRLTRAFGLNARTDMVRLRFCSSDMEDSYKHSFYSDKAHINAIEQAIIIFLVG</sequence>
<dbReference type="VEuPathDB" id="ToxoDB:EMH_0073170"/>
<dbReference type="PANTHER" id="PTHR11920:SF335">
    <property type="entry name" value="GUANYLATE CYCLASE"/>
    <property type="match status" value="1"/>
</dbReference>
<dbReference type="PROSITE" id="PS50125">
    <property type="entry name" value="GUANYLATE_CYCLASE_2"/>
    <property type="match status" value="1"/>
</dbReference>
<dbReference type="Gene3D" id="3.30.70.1230">
    <property type="entry name" value="Nucleotide cyclase"/>
    <property type="match status" value="2"/>
</dbReference>
<dbReference type="InterPro" id="IPR001054">
    <property type="entry name" value="A/G_cyclase"/>
</dbReference>
<dbReference type="AlphaFoldDB" id="U6K9M9"/>
<feature type="domain" description="Guanylate cyclase" evidence="8">
    <location>
        <begin position="19"/>
        <end position="123"/>
    </location>
</feature>
<keyword evidence="2" id="KW-0812">Transmembrane</keyword>
<accession>U6K9M9</accession>
<dbReference type="SUPFAM" id="SSF55073">
    <property type="entry name" value="Nucleotide cyclase"/>
    <property type="match status" value="1"/>
</dbReference>
<evidence type="ECO:0000256" key="3">
    <source>
        <dbReference type="ARBA" id="ARBA00022741"/>
    </source>
</evidence>
<feature type="region of interest" description="Disordered" evidence="7">
    <location>
        <begin position="376"/>
        <end position="421"/>
    </location>
</feature>
<protein>
    <submittedName>
        <fullName evidence="9">Guanylyl cyclase, related</fullName>
    </submittedName>
</protein>
<dbReference type="SMART" id="SM00044">
    <property type="entry name" value="CYCc"/>
    <property type="match status" value="1"/>
</dbReference>
<gene>
    <name evidence="9" type="ORF">EMH_0073170</name>
</gene>
<dbReference type="PANTHER" id="PTHR11920">
    <property type="entry name" value="GUANYLYL CYCLASE"/>
    <property type="match status" value="1"/>
</dbReference>
<dbReference type="Pfam" id="PF00211">
    <property type="entry name" value="Guanylate_cyc"/>
    <property type="match status" value="2"/>
</dbReference>
<evidence type="ECO:0000256" key="2">
    <source>
        <dbReference type="ARBA" id="ARBA00022692"/>
    </source>
</evidence>
<dbReference type="OrthoDB" id="354346at2759"/>